<gene>
    <name evidence="1" type="ORF">HPB47_013616</name>
</gene>
<reference evidence="1 2" key="1">
    <citation type="journal article" date="2020" name="Cell">
        <title>Large-Scale Comparative Analyses of Tick Genomes Elucidate Their Genetic Diversity and Vector Capacities.</title>
        <authorList>
            <consortium name="Tick Genome and Microbiome Consortium (TIGMIC)"/>
            <person name="Jia N."/>
            <person name="Wang J."/>
            <person name="Shi W."/>
            <person name="Du L."/>
            <person name="Sun Y."/>
            <person name="Zhan W."/>
            <person name="Jiang J.F."/>
            <person name="Wang Q."/>
            <person name="Zhang B."/>
            <person name="Ji P."/>
            <person name="Bell-Sakyi L."/>
            <person name="Cui X.M."/>
            <person name="Yuan T.T."/>
            <person name="Jiang B.G."/>
            <person name="Yang W.F."/>
            <person name="Lam T.T."/>
            <person name="Chang Q.C."/>
            <person name="Ding S.J."/>
            <person name="Wang X.J."/>
            <person name="Zhu J.G."/>
            <person name="Ruan X.D."/>
            <person name="Zhao L."/>
            <person name="Wei J.T."/>
            <person name="Ye R.Z."/>
            <person name="Que T.C."/>
            <person name="Du C.H."/>
            <person name="Zhou Y.H."/>
            <person name="Cheng J.X."/>
            <person name="Dai P.F."/>
            <person name="Guo W.B."/>
            <person name="Han X.H."/>
            <person name="Huang E.J."/>
            <person name="Li L.F."/>
            <person name="Wei W."/>
            <person name="Gao Y.C."/>
            <person name="Liu J.Z."/>
            <person name="Shao H.Z."/>
            <person name="Wang X."/>
            <person name="Wang C.C."/>
            <person name="Yang T.C."/>
            <person name="Huo Q.B."/>
            <person name="Li W."/>
            <person name="Chen H.Y."/>
            <person name="Chen S.E."/>
            <person name="Zhou L.G."/>
            <person name="Ni X.B."/>
            <person name="Tian J.H."/>
            <person name="Sheng Y."/>
            <person name="Liu T."/>
            <person name="Pan Y.S."/>
            <person name="Xia L.Y."/>
            <person name="Li J."/>
            <person name="Zhao F."/>
            <person name="Cao W.C."/>
        </authorList>
    </citation>
    <scope>NUCLEOTIDE SEQUENCE [LARGE SCALE GENOMIC DNA]</scope>
    <source>
        <strain evidence="1">Iper-2018</strain>
    </source>
</reference>
<proteinExistence type="predicted"/>
<organism evidence="1 2">
    <name type="scientific">Ixodes persulcatus</name>
    <name type="common">Taiga tick</name>
    <dbReference type="NCBI Taxonomy" id="34615"/>
    <lineage>
        <taxon>Eukaryota</taxon>
        <taxon>Metazoa</taxon>
        <taxon>Ecdysozoa</taxon>
        <taxon>Arthropoda</taxon>
        <taxon>Chelicerata</taxon>
        <taxon>Arachnida</taxon>
        <taxon>Acari</taxon>
        <taxon>Parasitiformes</taxon>
        <taxon>Ixodida</taxon>
        <taxon>Ixodoidea</taxon>
        <taxon>Ixodidae</taxon>
        <taxon>Ixodinae</taxon>
        <taxon>Ixodes</taxon>
    </lineage>
</organism>
<name>A0AC60QY27_IXOPE</name>
<evidence type="ECO:0000313" key="1">
    <source>
        <dbReference type="EMBL" id="KAG0444596.1"/>
    </source>
</evidence>
<dbReference type="EMBL" id="JABSTQ010001792">
    <property type="protein sequence ID" value="KAG0444596.1"/>
    <property type="molecule type" value="Genomic_DNA"/>
</dbReference>
<protein>
    <submittedName>
        <fullName evidence="1">Uncharacterized protein</fullName>
    </submittedName>
</protein>
<comment type="caution">
    <text evidence="1">The sequence shown here is derived from an EMBL/GenBank/DDBJ whole genome shotgun (WGS) entry which is preliminary data.</text>
</comment>
<sequence length="82" mass="8852">MPKLEAFAGKGGDKWEELVEDLGQHLIAHDVSAAKQCAVFLSSYGRPTYSLLRRLLAPKGQEKSCSAKVCSSSQATTPQECP</sequence>
<accession>A0AC60QY27</accession>
<evidence type="ECO:0000313" key="2">
    <source>
        <dbReference type="Proteomes" id="UP000805193"/>
    </source>
</evidence>
<keyword evidence="2" id="KW-1185">Reference proteome</keyword>
<dbReference type="Proteomes" id="UP000805193">
    <property type="component" value="Unassembled WGS sequence"/>
</dbReference>